<evidence type="ECO:0000259" key="8">
    <source>
        <dbReference type="Pfam" id="PF01765"/>
    </source>
</evidence>
<evidence type="ECO:0000256" key="5">
    <source>
        <dbReference type="ARBA" id="ARBA00025050"/>
    </source>
</evidence>
<keyword evidence="7" id="KW-0175">Coiled coil</keyword>
<comment type="caution">
    <text evidence="9">The sequence shown here is derived from an EMBL/GenBank/DDBJ whole genome shotgun (WGS) entry which is preliminary data.</text>
</comment>
<evidence type="ECO:0000256" key="7">
    <source>
        <dbReference type="SAM" id="Coils"/>
    </source>
</evidence>
<feature type="coiled-coil region" evidence="7">
    <location>
        <begin position="141"/>
        <end position="168"/>
    </location>
</feature>
<dbReference type="GO" id="GO:0043023">
    <property type="term" value="F:ribosomal large subunit binding"/>
    <property type="evidence" value="ECO:0007669"/>
    <property type="project" value="TreeGrafter"/>
</dbReference>
<evidence type="ECO:0000313" key="9">
    <source>
        <dbReference type="EMBL" id="MBN8197469.1"/>
    </source>
</evidence>
<dbReference type="Proteomes" id="UP000664405">
    <property type="component" value="Unassembled WGS sequence"/>
</dbReference>
<reference evidence="9" key="1">
    <citation type="submission" date="2020-12" db="EMBL/GenBank/DDBJ databases">
        <title>Oil enriched cultivation method for isolating marine PHA-producing bacteria.</title>
        <authorList>
            <person name="Zheng W."/>
            <person name="Yu S."/>
            <person name="Huang Y."/>
        </authorList>
    </citation>
    <scope>NUCLEOTIDE SEQUENCE</scope>
    <source>
        <strain evidence="9">SY-2-3</strain>
    </source>
</reference>
<keyword evidence="3 6" id="KW-0963">Cytoplasm</keyword>
<dbReference type="Pfam" id="PF01765">
    <property type="entry name" value="RRF"/>
    <property type="match status" value="1"/>
</dbReference>
<gene>
    <name evidence="6 9" type="primary">frr</name>
    <name evidence="9" type="ORF">JF547_13450</name>
</gene>
<dbReference type="HAMAP" id="MF_00040">
    <property type="entry name" value="RRF"/>
    <property type="match status" value="1"/>
</dbReference>
<dbReference type="EMBL" id="JAEKJW010000002">
    <property type="protein sequence ID" value="MBN8197469.1"/>
    <property type="molecule type" value="Genomic_DNA"/>
</dbReference>
<comment type="function">
    <text evidence="5 6">Responsible for the release of ribosomes from messenger RNA at the termination of protein biosynthesis. May increase the efficiency of translation by recycling ribosomes from one round of translation to another.</text>
</comment>
<dbReference type="SUPFAM" id="SSF55194">
    <property type="entry name" value="Ribosome recycling factor, RRF"/>
    <property type="match status" value="1"/>
</dbReference>
<evidence type="ECO:0000256" key="1">
    <source>
        <dbReference type="ARBA" id="ARBA00004496"/>
    </source>
</evidence>
<feature type="domain" description="Ribosome recycling factor" evidence="8">
    <location>
        <begin position="22"/>
        <end position="185"/>
    </location>
</feature>
<dbReference type="InterPro" id="IPR002661">
    <property type="entry name" value="Ribosome_recyc_fac"/>
</dbReference>
<sequence>MSDVAGLKKDLSRRMEGAVEVLHKEFTGLRTGRASVSLLEPVMVEAYGVPTPLNQVASVSVPEPRMLSVQVWDKSMVKSVEKAIRDSGLGLNPAADGTLVRVPIPPLNEERRAELSKVAGKYAEQAKISVRNVRRDGMDQLKKWEKDSEISKDELHSEEKEIQKLTDKVIGEIDEALSHKEQEIMQV</sequence>
<protein>
    <recommendedName>
        <fullName evidence="6">Ribosome-recycling factor</fullName>
        <shortName evidence="6">RRF</shortName>
    </recommendedName>
    <alternativeName>
        <fullName evidence="6">Ribosome-releasing factor</fullName>
    </alternativeName>
</protein>
<dbReference type="GO" id="GO:0002184">
    <property type="term" value="P:cytoplasmic translational termination"/>
    <property type="evidence" value="ECO:0007669"/>
    <property type="project" value="TreeGrafter"/>
</dbReference>
<dbReference type="CDD" id="cd00520">
    <property type="entry name" value="RRF"/>
    <property type="match status" value="1"/>
</dbReference>
<dbReference type="InterPro" id="IPR023584">
    <property type="entry name" value="Ribosome_recyc_fac_dom"/>
</dbReference>
<comment type="similarity">
    <text evidence="2 6">Belongs to the RRF family.</text>
</comment>
<dbReference type="AlphaFoldDB" id="A0A8I1SK06"/>
<dbReference type="PANTHER" id="PTHR20982:SF3">
    <property type="entry name" value="MITOCHONDRIAL RIBOSOME RECYCLING FACTOR PSEUDO 1"/>
    <property type="match status" value="1"/>
</dbReference>
<evidence type="ECO:0000256" key="6">
    <source>
        <dbReference type="HAMAP-Rule" id="MF_00040"/>
    </source>
</evidence>
<dbReference type="PANTHER" id="PTHR20982">
    <property type="entry name" value="RIBOSOME RECYCLING FACTOR"/>
    <property type="match status" value="1"/>
</dbReference>
<organism evidence="9 10">
    <name type="scientific">Thalassospira povalilytica</name>
    <dbReference type="NCBI Taxonomy" id="732237"/>
    <lineage>
        <taxon>Bacteria</taxon>
        <taxon>Pseudomonadati</taxon>
        <taxon>Pseudomonadota</taxon>
        <taxon>Alphaproteobacteria</taxon>
        <taxon>Rhodospirillales</taxon>
        <taxon>Thalassospiraceae</taxon>
        <taxon>Thalassospira</taxon>
    </lineage>
</organism>
<keyword evidence="4 6" id="KW-0648">Protein biosynthesis</keyword>
<comment type="subcellular location">
    <subcellularLocation>
        <location evidence="1 6">Cytoplasm</location>
    </subcellularLocation>
</comment>
<name>A0A8I1SK06_9PROT</name>
<dbReference type="GO" id="GO:0005829">
    <property type="term" value="C:cytosol"/>
    <property type="evidence" value="ECO:0007669"/>
    <property type="project" value="GOC"/>
</dbReference>
<accession>A0A8I1SK06</accession>
<evidence type="ECO:0000256" key="4">
    <source>
        <dbReference type="ARBA" id="ARBA00022917"/>
    </source>
</evidence>
<dbReference type="NCBIfam" id="TIGR00496">
    <property type="entry name" value="frr"/>
    <property type="match status" value="1"/>
</dbReference>
<proteinExistence type="inferred from homology"/>
<dbReference type="Gene3D" id="3.30.1360.40">
    <property type="match status" value="1"/>
</dbReference>
<dbReference type="InterPro" id="IPR036191">
    <property type="entry name" value="RRF_sf"/>
</dbReference>
<dbReference type="RefSeq" id="WP_068518934.1">
    <property type="nucleotide sequence ID" value="NZ_JAEKJW010000002.1"/>
</dbReference>
<evidence type="ECO:0000313" key="10">
    <source>
        <dbReference type="Proteomes" id="UP000664405"/>
    </source>
</evidence>
<dbReference type="FunFam" id="3.30.1360.40:FF:000001">
    <property type="entry name" value="Ribosome-recycling factor"/>
    <property type="match status" value="1"/>
</dbReference>
<evidence type="ECO:0000256" key="2">
    <source>
        <dbReference type="ARBA" id="ARBA00005912"/>
    </source>
</evidence>
<evidence type="ECO:0000256" key="3">
    <source>
        <dbReference type="ARBA" id="ARBA00022490"/>
    </source>
</evidence>
<dbReference type="FunFam" id="1.10.132.20:FF:000001">
    <property type="entry name" value="Ribosome-recycling factor"/>
    <property type="match status" value="1"/>
</dbReference>
<dbReference type="Gene3D" id="1.10.132.20">
    <property type="entry name" value="Ribosome-recycling factor"/>
    <property type="match status" value="1"/>
</dbReference>